<dbReference type="Proteomes" id="UP001519460">
    <property type="component" value="Unassembled WGS sequence"/>
</dbReference>
<protein>
    <submittedName>
        <fullName evidence="1">Uncharacterized protein</fullName>
    </submittedName>
</protein>
<keyword evidence="2" id="KW-1185">Reference proteome</keyword>
<dbReference type="EMBL" id="JACVVK020000010">
    <property type="protein sequence ID" value="KAK7505435.1"/>
    <property type="molecule type" value="Genomic_DNA"/>
</dbReference>
<reference evidence="1 2" key="1">
    <citation type="journal article" date="2023" name="Sci. Data">
        <title>Genome assembly of the Korean intertidal mud-creeper Batillaria attramentaria.</title>
        <authorList>
            <person name="Patra A.K."/>
            <person name="Ho P.T."/>
            <person name="Jun S."/>
            <person name="Lee S.J."/>
            <person name="Kim Y."/>
            <person name="Won Y.J."/>
        </authorList>
    </citation>
    <scope>NUCLEOTIDE SEQUENCE [LARGE SCALE GENOMIC DNA]</scope>
    <source>
        <strain evidence="1">Wonlab-2016</strain>
    </source>
</reference>
<proteinExistence type="predicted"/>
<name>A0ABD0M0W0_9CAEN</name>
<dbReference type="AlphaFoldDB" id="A0ABD0M0W0"/>
<organism evidence="1 2">
    <name type="scientific">Batillaria attramentaria</name>
    <dbReference type="NCBI Taxonomy" id="370345"/>
    <lineage>
        <taxon>Eukaryota</taxon>
        <taxon>Metazoa</taxon>
        <taxon>Spiralia</taxon>
        <taxon>Lophotrochozoa</taxon>
        <taxon>Mollusca</taxon>
        <taxon>Gastropoda</taxon>
        <taxon>Caenogastropoda</taxon>
        <taxon>Sorbeoconcha</taxon>
        <taxon>Cerithioidea</taxon>
        <taxon>Batillariidae</taxon>
        <taxon>Batillaria</taxon>
    </lineage>
</organism>
<evidence type="ECO:0000313" key="1">
    <source>
        <dbReference type="EMBL" id="KAK7505435.1"/>
    </source>
</evidence>
<evidence type="ECO:0000313" key="2">
    <source>
        <dbReference type="Proteomes" id="UP001519460"/>
    </source>
</evidence>
<gene>
    <name evidence="1" type="ORF">BaRGS_00003180</name>
</gene>
<accession>A0ABD0M0W0</accession>
<sequence>MTSRGTSRERSVVPHSIPRALYQQGAFLSLLPQTVEVEALVCFYNSWLRVCCFRDSAGWTPGSRWTYDFVCWLRESSALLSVIPADPAKREPGAHVRREKIKCCVYTLPHRDAKCVFACMV</sequence>
<comment type="caution">
    <text evidence="1">The sequence shown here is derived from an EMBL/GenBank/DDBJ whole genome shotgun (WGS) entry which is preliminary data.</text>
</comment>